<name>A0AA49ERY0_9CAUD</name>
<dbReference type="Proteomes" id="UP001240749">
    <property type="component" value="Segment"/>
</dbReference>
<reference evidence="2" key="1">
    <citation type="submission" date="2023-03" db="EMBL/GenBank/DDBJ databases">
        <authorList>
            <person name="Barcik Weissman S.N."/>
            <person name="Chang S."/>
            <person name="Chen D.A."/>
            <person name="Chew B."/>
            <person name="De Jesus J.L."/>
            <person name="Han M.T."/>
            <person name="Hsu T.-Y."/>
            <person name="Rivera W."/>
            <person name="Vu T.L."/>
            <person name="Garza D.R."/>
            <person name="Stephenson J.C."/>
            <person name="Zorawik M."/>
            <person name="Reddi K."/>
            <person name="Freise A.C."/>
            <person name="Furlong K.P."/>
            <person name="Rudner A.D."/>
            <person name="Beyer A.R."/>
            <person name="Chong R.A."/>
            <person name="Edgington N.P."/>
            <person name="Garcia Costas A.M."/>
            <person name="Gibb B.P."/>
            <person name="Klyczek K.K."/>
            <person name="Swerdlow S.J."/>
            <person name="Russell D.A."/>
            <person name="Jacobs-Sera D."/>
            <person name="Hatfull G.F."/>
        </authorList>
    </citation>
    <scope>NUCLEOTIDE SEQUENCE</scope>
</reference>
<dbReference type="EMBL" id="OQ709216">
    <property type="protein sequence ID" value="WGH21397.1"/>
    <property type="molecule type" value="Genomic_DNA"/>
</dbReference>
<feature type="region of interest" description="Disordered" evidence="1">
    <location>
        <begin position="34"/>
        <end position="55"/>
    </location>
</feature>
<keyword evidence="3" id="KW-1185">Reference proteome</keyword>
<sequence>MAELIPDVRDTAREYLLLSDLLLDASAIEYQAAPIPKPREDNDGGKALGGHGDPTGDIALDARRLAVREEAERARRLLGYHHAALVAQRKRLARALDAWNGASE</sequence>
<evidence type="ECO:0000313" key="2">
    <source>
        <dbReference type="EMBL" id="WGH21397.1"/>
    </source>
</evidence>
<evidence type="ECO:0000256" key="1">
    <source>
        <dbReference type="SAM" id="MobiDB-lite"/>
    </source>
</evidence>
<organism evidence="2 3">
    <name type="scientific">Arthrobacter phage Emotion</name>
    <dbReference type="NCBI Taxonomy" id="3038361"/>
    <lineage>
        <taxon>Viruses</taxon>
        <taxon>Duplodnaviria</taxon>
        <taxon>Heunggongvirae</taxon>
        <taxon>Uroviricota</taxon>
        <taxon>Caudoviricetes</taxon>
        <taxon>Casidaviridae</taxon>
        <taxon>Emotionvirus</taxon>
        <taxon>Emotionvirus emotion</taxon>
    </lineage>
</organism>
<proteinExistence type="predicted"/>
<gene>
    <name evidence="2" type="primary">48</name>
    <name evidence="2" type="ORF">SEA_EMOTION_48</name>
</gene>
<evidence type="ECO:0000313" key="3">
    <source>
        <dbReference type="Proteomes" id="UP001240749"/>
    </source>
</evidence>
<dbReference type="InterPro" id="IPR055593">
    <property type="entry name" value="DUF7169"/>
</dbReference>
<protein>
    <submittedName>
        <fullName evidence="2">Uncharacterized protein</fullName>
    </submittedName>
</protein>
<dbReference type="Pfam" id="PF23773">
    <property type="entry name" value="DUF7169"/>
    <property type="match status" value="1"/>
</dbReference>
<accession>A0AA49ERY0</accession>